<name>A0A1I0N4S2_9RHOB</name>
<evidence type="ECO:0000313" key="2">
    <source>
        <dbReference type="EMBL" id="SEV96015.1"/>
    </source>
</evidence>
<proteinExistence type="predicted"/>
<keyword evidence="1" id="KW-0812">Transmembrane</keyword>
<accession>A0A1I0N4S2</accession>
<evidence type="ECO:0000256" key="1">
    <source>
        <dbReference type="SAM" id="Phobius"/>
    </source>
</evidence>
<gene>
    <name evidence="2" type="ORF">SAMN04488515_0412</name>
</gene>
<dbReference type="AlphaFoldDB" id="A0A1I0N4S2"/>
<keyword evidence="1" id="KW-0472">Membrane</keyword>
<feature type="transmembrane region" description="Helical" evidence="1">
    <location>
        <begin position="106"/>
        <end position="132"/>
    </location>
</feature>
<evidence type="ECO:0008006" key="4">
    <source>
        <dbReference type="Google" id="ProtNLM"/>
    </source>
</evidence>
<sequence>MKTPVHLWIVGALSLLWNAGGGIDYFMTKTGNTDYLAQLTPEQVTFLETAPLWFDTAWAVGVWFSILGSLLLLLKSRFAGPTFLVSLIGLIVASIYTYLISDAGNALAMSGTVAVIFTIAIPVILILLWIYARWMTAKGVLT</sequence>
<keyword evidence="3" id="KW-1185">Reference proteome</keyword>
<organism evidence="2 3">
    <name type="scientific">Cognatiyoonia koreensis</name>
    <dbReference type="NCBI Taxonomy" id="364200"/>
    <lineage>
        <taxon>Bacteria</taxon>
        <taxon>Pseudomonadati</taxon>
        <taxon>Pseudomonadota</taxon>
        <taxon>Alphaproteobacteria</taxon>
        <taxon>Rhodobacterales</taxon>
        <taxon>Paracoccaceae</taxon>
        <taxon>Cognatiyoonia</taxon>
    </lineage>
</organism>
<dbReference type="RefSeq" id="WP_089989655.1">
    <property type="nucleotide sequence ID" value="NZ_FOIZ01000001.1"/>
</dbReference>
<evidence type="ECO:0000313" key="3">
    <source>
        <dbReference type="Proteomes" id="UP000199167"/>
    </source>
</evidence>
<dbReference type="OrthoDB" id="5801787at2"/>
<feature type="transmembrane region" description="Helical" evidence="1">
    <location>
        <begin position="56"/>
        <end position="74"/>
    </location>
</feature>
<dbReference type="Proteomes" id="UP000199167">
    <property type="component" value="Unassembled WGS sequence"/>
</dbReference>
<dbReference type="STRING" id="364200.SAMN04488515_0412"/>
<reference evidence="2 3" key="1">
    <citation type="submission" date="2016-10" db="EMBL/GenBank/DDBJ databases">
        <authorList>
            <person name="de Groot N.N."/>
        </authorList>
    </citation>
    <scope>NUCLEOTIDE SEQUENCE [LARGE SCALE GENOMIC DNA]</scope>
    <source>
        <strain evidence="2 3">DSM 17925</strain>
    </source>
</reference>
<feature type="transmembrane region" description="Helical" evidence="1">
    <location>
        <begin position="81"/>
        <end position="100"/>
    </location>
</feature>
<keyword evidence="1" id="KW-1133">Transmembrane helix</keyword>
<protein>
    <recommendedName>
        <fullName evidence="4">Sugar transporter</fullName>
    </recommendedName>
</protein>
<dbReference type="EMBL" id="FOIZ01000001">
    <property type="protein sequence ID" value="SEV96015.1"/>
    <property type="molecule type" value="Genomic_DNA"/>
</dbReference>